<evidence type="ECO:0000313" key="1">
    <source>
        <dbReference type="EMBL" id="KAI0091601.1"/>
    </source>
</evidence>
<reference evidence="1" key="1">
    <citation type="journal article" date="2021" name="Environ. Microbiol.">
        <title>Gene family expansions and transcriptome signatures uncover fungal adaptations to wood decay.</title>
        <authorList>
            <person name="Hage H."/>
            <person name="Miyauchi S."/>
            <person name="Viragh M."/>
            <person name="Drula E."/>
            <person name="Min B."/>
            <person name="Chaduli D."/>
            <person name="Navarro D."/>
            <person name="Favel A."/>
            <person name="Norest M."/>
            <person name="Lesage-Meessen L."/>
            <person name="Balint B."/>
            <person name="Merenyi Z."/>
            <person name="de Eugenio L."/>
            <person name="Morin E."/>
            <person name="Martinez A.T."/>
            <person name="Baldrian P."/>
            <person name="Stursova M."/>
            <person name="Martinez M.J."/>
            <person name="Novotny C."/>
            <person name="Magnuson J.K."/>
            <person name="Spatafora J.W."/>
            <person name="Maurice S."/>
            <person name="Pangilinan J."/>
            <person name="Andreopoulos W."/>
            <person name="LaButti K."/>
            <person name="Hundley H."/>
            <person name="Na H."/>
            <person name="Kuo A."/>
            <person name="Barry K."/>
            <person name="Lipzen A."/>
            <person name="Henrissat B."/>
            <person name="Riley R."/>
            <person name="Ahrendt S."/>
            <person name="Nagy L.G."/>
            <person name="Grigoriev I.V."/>
            <person name="Martin F."/>
            <person name="Rosso M.N."/>
        </authorList>
    </citation>
    <scope>NUCLEOTIDE SEQUENCE</scope>
    <source>
        <strain evidence="1">CBS 384.51</strain>
    </source>
</reference>
<name>A0ACB8UBP3_9APHY</name>
<evidence type="ECO:0000313" key="2">
    <source>
        <dbReference type="Proteomes" id="UP001055072"/>
    </source>
</evidence>
<keyword evidence="2" id="KW-1185">Reference proteome</keyword>
<dbReference type="Proteomes" id="UP001055072">
    <property type="component" value="Unassembled WGS sequence"/>
</dbReference>
<dbReference type="EMBL" id="MU274905">
    <property type="protein sequence ID" value="KAI0091601.1"/>
    <property type="molecule type" value="Genomic_DNA"/>
</dbReference>
<organism evidence="1 2">
    <name type="scientific">Irpex rosettiformis</name>
    <dbReference type="NCBI Taxonomy" id="378272"/>
    <lineage>
        <taxon>Eukaryota</taxon>
        <taxon>Fungi</taxon>
        <taxon>Dikarya</taxon>
        <taxon>Basidiomycota</taxon>
        <taxon>Agaricomycotina</taxon>
        <taxon>Agaricomycetes</taxon>
        <taxon>Polyporales</taxon>
        <taxon>Irpicaceae</taxon>
        <taxon>Irpex</taxon>
    </lineage>
</organism>
<protein>
    <submittedName>
        <fullName evidence="1">Uncharacterized protein</fullName>
    </submittedName>
</protein>
<sequence>MLTQTLGAREKRWNEVMNSTLSEFEVFVIPVFLSLKSSIRVVIVLINFLAGAGMEDSPAVLCHDAPSWTMKVVPRVWKNIMIAMSRCNADVDGDLFHIDSANSNHTMFGRDDIPFTTRSSFIMHYPHPLLSPNKIPFASSSSSHAFLLPANTFSIHS</sequence>
<accession>A0ACB8UBP3</accession>
<gene>
    <name evidence="1" type="ORF">BDY19DRAFT_635271</name>
</gene>
<comment type="caution">
    <text evidence="1">The sequence shown here is derived from an EMBL/GenBank/DDBJ whole genome shotgun (WGS) entry which is preliminary data.</text>
</comment>
<proteinExistence type="predicted"/>